<proteinExistence type="inferred from homology"/>
<evidence type="ECO:0000256" key="9">
    <source>
        <dbReference type="ARBA" id="ARBA00023065"/>
    </source>
</evidence>
<keyword evidence="5 12" id="KW-0138">CF(0)</keyword>
<evidence type="ECO:0000256" key="2">
    <source>
        <dbReference type="ARBA" id="ARBA00008892"/>
    </source>
</evidence>
<evidence type="ECO:0000256" key="11">
    <source>
        <dbReference type="ARBA" id="ARBA00023136"/>
    </source>
</evidence>
<evidence type="ECO:0000256" key="3">
    <source>
        <dbReference type="ARBA" id="ARBA00011291"/>
    </source>
</evidence>
<evidence type="ECO:0000256" key="10">
    <source>
        <dbReference type="ARBA" id="ARBA00023128"/>
    </source>
</evidence>
<keyword evidence="10 12" id="KW-0496">Mitochondrion</keyword>
<name>A0A7D6Z0F8_9CUCU</name>
<dbReference type="GO" id="GO:0015986">
    <property type="term" value="P:proton motive force-driven ATP synthesis"/>
    <property type="evidence" value="ECO:0007669"/>
    <property type="project" value="InterPro"/>
</dbReference>
<sequence>MPQMAPMNWLTLMLYFMILMLIFNIMIFFSFTYKSKKNQFFLKKKLINWKW</sequence>
<comment type="subunit">
    <text evidence="3">F-type ATPases have 2 components, CF(1) - the catalytic core - and CF(0) - the membrane proton channel.</text>
</comment>
<evidence type="ECO:0000256" key="5">
    <source>
        <dbReference type="ARBA" id="ARBA00022547"/>
    </source>
</evidence>
<evidence type="ECO:0000256" key="7">
    <source>
        <dbReference type="ARBA" id="ARBA00022781"/>
    </source>
</evidence>
<evidence type="ECO:0000256" key="1">
    <source>
        <dbReference type="ARBA" id="ARBA00004304"/>
    </source>
</evidence>
<geneLocation type="mitochondrion" evidence="14"/>
<protein>
    <recommendedName>
        <fullName evidence="12">ATP synthase complex subunit 8</fullName>
    </recommendedName>
</protein>
<dbReference type="GO" id="GO:0031966">
    <property type="term" value="C:mitochondrial membrane"/>
    <property type="evidence" value="ECO:0007669"/>
    <property type="project" value="UniProtKB-SubCell"/>
</dbReference>
<dbReference type="EMBL" id="MN881034">
    <property type="protein sequence ID" value="QLX47625.1"/>
    <property type="molecule type" value="Genomic_DNA"/>
</dbReference>
<comment type="similarity">
    <text evidence="2 12">Belongs to the ATPase protein 8 family.</text>
</comment>
<keyword evidence="8 13" id="KW-1133">Transmembrane helix</keyword>
<evidence type="ECO:0000256" key="13">
    <source>
        <dbReference type="SAM" id="Phobius"/>
    </source>
</evidence>
<reference evidence="14" key="1">
    <citation type="journal article" date="2020" name="Mitochondrial DNA Part B Resour">
        <title>Characterization of the complete mitochondrial genome of Caryopemon giganteus Pic (Coleoptera: Chrysomelidae: Bruchinae).</title>
        <authorList>
            <person name="Wu M."/>
            <person name="Qian X."/>
            <person name="Qin M."/>
            <person name="Tu T."/>
            <person name="Zhang R."/>
        </authorList>
    </citation>
    <scope>NUCLEOTIDE SEQUENCE</scope>
</reference>
<keyword evidence="4 12" id="KW-0813">Transport</keyword>
<dbReference type="GeneID" id="58902532"/>
<organism evidence="14">
    <name type="scientific">Caryopemon giganteus</name>
    <dbReference type="NCBI Taxonomy" id="2758555"/>
    <lineage>
        <taxon>Eukaryota</taxon>
        <taxon>Metazoa</taxon>
        <taxon>Ecdysozoa</taxon>
        <taxon>Arthropoda</taxon>
        <taxon>Hexapoda</taxon>
        <taxon>Insecta</taxon>
        <taxon>Pterygota</taxon>
        <taxon>Neoptera</taxon>
        <taxon>Endopterygota</taxon>
        <taxon>Coleoptera</taxon>
        <taxon>Polyphaga</taxon>
        <taxon>Cucujiformia</taxon>
        <taxon>Chrysomeloidea</taxon>
        <taxon>Chrysomelidae</taxon>
        <taxon>Bruchinae</taxon>
        <taxon>Caryopemini</taxon>
        <taxon>Caryopemon</taxon>
    </lineage>
</organism>
<dbReference type="CTD" id="4509"/>
<accession>A0A7D6Z0F8</accession>
<keyword evidence="6 12" id="KW-0812">Transmembrane</keyword>
<evidence type="ECO:0000256" key="12">
    <source>
        <dbReference type="RuleBase" id="RU003661"/>
    </source>
</evidence>
<keyword evidence="7 12" id="KW-0375">Hydrogen ion transport</keyword>
<keyword evidence="11 13" id="KW-0472">Membrane</keyword>
<dbReference type="Pfam" id="PF00895">
    <property type="entry name" value="ATP-synt_8"/>
    <property type="match status" value="1"/>
</dbReference>
<dbReference type="RefSeq" id="YP_009918400.1">
    <property type="nucleotide sequence ID" value="NC_050294.1"/>
</dbReference>
<dbReference type="GO" id="GO:0045259">
    <property type="term" value="C:proton-transporting ATP synthase complex"/>
    <property type="evidence" value="ECO:0007669"/>
    <property type="project" value="UniProtKB-KW"/>
</dbReference>
<gene>
    <name evidence="14" type="primary">ATP8</name>
</gene>
<dbReference type="AlphaFoldDB" id="A0A7D6Z0F8"/>
<feature type="transmembrane region" description="Helical" evidence="13">
    <location>
        <begin position="12"/>
        <end position="33"/>
    </location>
</feature>
<evidence type="ECO:0000313" key="14">
    <source>
        <dbReference type="EMBL" id="QLX47625.1"/>
    </source>
</evidence>
<evidence type="ECO:0000256" key="4">
    <source>
        <dbReference type="ARBA" id="ARBA00022448"/>
    </source>
</evidence>
<dbReference type="InterPro" id="IPR001421">
    <property type="entry name" value="ATP8_metazoa"/>
</dbReference>
<evidence type="ECO:0000256" key="6">
    <source>
        <dbReference type="ARBA" id="ARBA00022692"/>
    </source>
</evidence>
<evidence type="ECO:0000256" key="8">
    <source>
        <dbReference type="ARBA" id="ARBA00022989"/>
    </source>
</evidence>
<keyword evidence="9 12" id="KW-0406">Ion transport</keyword>
<dbReference type="GO" id="GO:0015078">
    <property type="term" value="F:proton transmembrane transporter activity"/>
    <property type="evidence" value="ECO:0007669"/>
    <property type="project" value="InterPro"/>
</dbReference>
<comment type="subcellular location">
    <subcellularLocation>
        <location evidence="1 12">Mitochondrion membrane</location>
        <topology evidence="1 12">Single-pass membrane protein</topology>
    </subcellularLocation>
</comment>